<sequence>MYMVTVTLAEKHTPRFIDEINMKCKKLRFSKYIPKDMARLCGCGQSDHHIFIADMNIDEYDDGSFDQLFEKYRQETDDNDEAFTLMEKEIVKGLLWMRNNGAKRESSKSRSTSPSSDGSSYAQFTHPLVILPVIPKKRSGDQGFIYPKKSPSSYDNCQDDDDDHHHILEDEEGTVSGREERGSGILDRFVKKNKYSKTSVADEVKKEGRQKEKRINRTNRKRCFALEDIDEEEGMRSTSKRRKGDSRALDLGFDFSDEIKALIGEDGDKDFKLRIRKKLYQTDTSAHHDRFTMPCRQINECESLLTGDEKTNICQGDGIGVTLVELGLGDEKDSTFTSQLRLKQWNMKNSSATGNSGSSSSRSLIMKKAAQMVSLEGLVVLKGNDGKGPATVLLVKRRRMETFLEVICKSLGKTSRFAAGTKAGFAVSLINRKLDVGAPFVLHIEAVKDGDEPISFGPDAVLVDYGNGWKLQTFTVLDYGGVRQAEHFQQIPKQSSDGSRPAKTATNPGISFLYMAKILVAFVLLFVLGASFTLALENLPRLILFINSFINAFGRANFRPYGETFFKYPTGRFSDGRVIPDFIAEYAKLPFIPPYLQPGNHQITDGVNFASGAAGALAQTRPAGSVIDLNTQAIYFKNVERQISQKLGDTETKKLLSKAIYMFNIGSNDYVAPFTTNSSLLQAYSRKEYVGMVIGNTTTVIKEIYRNGGRKFVFVSMGPLGCSPYLRASNKNGTGGCMDEVTVFSKLHNSALIEALKELQTQLRGFKYSYFDFYTSLSFEKGKVACCGSGPYRGILSCGGRGAEEYQLCDNPSDYLFFDGGHLTEKANNQLAKLMWSGNSTVIWPYNLETLFQE</sequence>
<feature type="compositionally biased region" description="Low complexity" evidence="2">
    <location>
        <begin position="109"/>
        <end position="120"/>
    </location>
</feature>
<dbReference type="InterPro" id="IPR044552">
    <property type="entry name" value="GLIP1-5/GLL25"/>
</dbReference>
<keyword evidence="5" id="KW-1185">Reference proteome</keyword>
<dbReference type="CDD" id="cd01837">
    <property type="entry name" value="SGNH_plant_lipase_like"/>
    <property type="match status" value="1"/>
</dbReference>
<dbReference type="PANTHER" id="PTHR45966:SF1">
    <property type="entry name" value="GDSL ESTERASE_LIPASE 1-RELATED"/>
    <property type="match status" value="1"/>
</dbReference>
<accession>A0A8X8C6N8</accession>
<dbReference type="PANTHER" id="PTHR45966">
    <property type="entry name" value="GDSL-LIKE LIPASE/ACYLHYDROLASE"/>
    <property type="match status" value="1"/>
</dbReference>
<dbReference type="Pfam" id="PF00657">
    <property type="entry name" value="Lipase_GDSL"/>
    <property type="match status" value="1"/>
</dbReference>
<evidence type="ECO:0000256" key="1">
    <source>
        <dbReference type="ARBA" id="ARBA00022729"/>
    </source>
</evidence>
<dbReference type="GO" id="GO:0016298">
    <property type="term" value="F:lipase activity"/>
    <property type="evidence" value="ECO:0007669"/>
    <property type="project" value="TreeGrafter"/>
</dbReference>
<keyword evidence="3" id="KW-0812">Transmembrane</keyword>
<evidence type="ECO:0000313" key="5">
    <source>
        <dbReference type="Proteomes" id="UP000886885"/>
    </source>
</evidence>
<evidence type="ECO:0000256" key="3">
    <source>
        <dbReference type="SAM" id="Phobius"/>
    </source>
</evidence>
<organism evidence="4 5">
    <name type="scientific">Populus tomentosa</name>
    <name type="common">Chinese white poplar</name>
    <dbReference type="NCBI Taxonomy" id="118781"/>
    <lineage>
        <taxon>Eukaryota</taxon>
        <taxon>Viridiplantae</taxon>
        <taxon>Streptophyta</taxon>
        <taxon>Embryophyta</taxon>
        <taxon>Tracheophyta</taxon>
        <taxon>Spermatophyta</taxon>
        <taxon>Magnoliopsida</taxon>
        <taxon>eudicotyledons</taxon>
        <taxon>Gunneridae</taxon>
        <taxon>Pentapetalae</taxon>
        <taxon>rosids</taxon>
        <taxon>fabids</taxon>
        <taxon>Malpighiales</taxon>
        <taxon>Salicaceae</taxon>
        <taxon>Saliceae</taxon>
        <taxon>Populus</taxon>
    </lineage>
</organism>
<reference evidence="4" key="1">
    <citation type="journal article" date="2020" name="bioRxiv">
        <title>Hybrid origin of Populus tomentosa Carr. identified through genome sequencing and phylogenomic analysis.</title>
        <authorList>
            <person name="An X."/>
            <person name="Gao K."/>
            <person name="Chen Z."/>
            <person name="Li J."/>
            <person name="Yang X."/>
            <person name="Yang X."/>
            <person name="Zhou J."/>
            <person name="Guo T."/>
            <person name="Zhao T."/>
            <person name="Huang S."/>
            <person name="Miao D."/>
            <person name="Khan W.U."/>
            <person name="Rao P."/>
            <person name="Ye M."/>
            <person name="Lei B."/>
            <person name="Liao W."/>
            <person name="Wang J."/>
            <person name="Ji L."/>
            <person name="Li Y."/>
            <person name="Guo B."/>
            <person name="Mustafa N.S."/>
            <person name="Li S."/>
            <person name="Yun Q."/>
            <person name="Keller S.R."/>
            <person name="Mao J."/>
            <person name="Zhang R."/>
            <person name="Strauss S.H."/>
        </authorList>
    </citation>
    <scope>NUCLEOTIDE SEQUENCE</scope>
    <source>
        <strain evidence="4">GM15</strain>
        <tissue evidence="4">Leaf</tissue>
    </source>
</reference>
<evidence type="ECO:0000313" key="4">
    <source>
        <dbReference type="EMBL" id="KAG6750816.1"/>
    </source>
</evidence>
<dbReference type="EMBL" id="JAAWWB010000026">
    <property type="protein sequence ID" value="KAG6750816.1"/>
    <property type="molecule type" value="Genomic_DNA"/>
</dbReference>
<keyword evidence="1" id="KW-0732">Signal</keyword>
<keyword evidence="3" id="KW-0472">Membrane</keyword>
<dbReference type="OrthoDB" id="857575at2759"/>
<gene>
    <name evidence="4" type="ORF">POTOM_045331</name>
</gene>
<evidence type="ECO:0000256" key="2">
    <source>
        <dbReference type="SAM" id="MobiDB-lite"/>
    </source>
</evidence>
<protein>
    <submittedName>
        <fullName evidence="4">Uncharacterized protein</fullName>
    </submittedName>
</protein>
<feature type="transmembrane region" description="Helical" evidence="3">
    <location>
        <begin position="512"/>
        <end position="536"/>
    </location>
</feature>
<feature type="region of interest" description="Disordered" evidence="2">
    <location>
        <begin position="140"/>
        <end position="180"/>
    </location>
</feature>
<dbReference type="Proteomes" id="UP000886885">
    <property type="component" value="Chromosome 13D"/>
</dbReference>
<dbReference type="InterPro" id="IPR035669">
    <property type="entry name" value="SGNH_plant_lipase-like"/>
</dbReference>
<name>A0A8X8C6N8_POPTO</name>
<proteinExistence type="predicted"/>
<comment type="caution">
    <text evidence="4">The sequence shown here is derived from an EMBL/GenBank/DDBJ whole genome shotgun (WGS) entry which is preliminary data.</text>
</comment>
<dbReference type="InterPro" id="IPR001087">
    <property type="entry name" value="GDSL"/>
</dbReference>
<keyword evidence="3" id="KW-1133">Transmembrane helix</keyword>
<dbReference type="AlphaFoldDB" id="A0A8X8C6N8"/>
<feature type="region of interest" description="Disordered" evidence="2">
    <location>
        <begin position="102"/>
        <end position="121"/>
    </location>
</feature>